<keyword evidence="2" id="KW-1185">Reference proteome</keyword>
<organism evidence="1 2">
    <name type="scientific">Nocardia stercoris</name>
    <dbReference type="NCBI Taxonomy" id="2483361"/>
    <lineage>
        <taxon>Bacteria</taxon>
        <taxon>Bacillati</taxon>
        <taxon>Actinomycetota</taxon>
        <taxon>Actinomycetes</taxon>
        <taxon>Mycobacteriales</taxon>
        <taxon>Nocardiaceae</taxon>
        <taxon>Nocardia</taxon>
    </lineage>
</organism>
<dbReference type="Proteomes" id="UP000279275">
    <property type="component" value="Unassembled WGS sequence"/>
</dbReference>
<dbReference type="OrthoDB" id="4559946at2"/>
<sequence>MNATVIPLLPRSGFTVRRAGDLWELIHSRTYGRDVVLHTWPRDEHSEAFAHCHQLNGGAATNLMAAHR</sequence>
<protein>
    <submittedName>
        <fullName evidence="1">Uncharacterized protein</fullName>
    </submittedName>
</protein>
<accession>A0A3M2L690</accession>
<dbReference type="EMBL" id="RFFH01000005">
    <property type="protein sequence ID" value="RMI32240.1"/>
    <property type="molecule type" value="Genomic_DNA"/>
</dbReference>
<comment type="caution">
    <text evidence="1">The sequence shown here is derived from an EMBL/GenBank/DDBJ whole genome shotgun (WGS) entry which is preliminary data.</text>
</comment>
<proteinExistence type="predicted"/>
<gene>
    <name evidence="1" type="ORF">EBN03_14715</name>
</gene>
<evidence type="ECO:0000313" key="1">
    <source>
        <dbReference type="EMBL" id="RMI32240.1"/>
    </source>
</evidence>
<name>A0A3M2L690_9NOCA</name>
<evidence type="ECO:0000313" key="2">
    <source>
        <dbReference type="Proteomes" id="UP000279275"/>
    </source>
</evidence>
<dbReference type="AlphaFoldDB" id="A0A3M2L690"/>
<reference evidence="1 2" key="1">
    <citation type="submission" date="2018-10" db="EMBL/GenBank/DDBJ databases">
        <title>Isolation from cow dung.</title>
        <authorList>
            <person name="Ling L."/>
        </authorList>
    </citation>
    <scope>NUCLEOTIDE SEQUENCE [LARGE SCALE GENOMIC DNA]</scope>
    <source>
        <strain evidence="1 2">NEAU-LL90</strain>
    </source>
</reference>